<dbReference type="PANTHER" id="PTHR42037">
    <property type="match status" value="1"/>
</dbReference>
<dbReference type="Pfam" id="PF14441">
    <property type="entry name" value="OTT_1508_deam"/>
    <property type="match status" value="1"/>
</dbReference>
<organism evidence="1 2">
    <name type="scientific">Fusarium albosuccineum</name>
    <dbReference type="NCBI Taxonomy" id="1237068"/>
    <lineage>
        <taxon>Eukaryota</taxon>
        <taxon>Fungi</taxon>
        <taxon>Dikarya</taxon>
        <taxon>Ascomycota</taxon>
        <taxon>Pezizomycotina</taxon>
        <taxon>Sordariomycetes</taxon>
        <taxon>Hypocreomycetidae</taxon>
        <taxon>Hypocreales</taxon>
        <taxon>Nectriaceae</taxon>
        <taxon>Fusarium</taxon>
        <taxon>Fusarium decemcellulare species complex</taxon>
    </lineage>
</organism>
<dbReference type="InterPro" id="IPR027796">
    <property type="entry name" value="OTT_1508_deam-like"/>
</dbReference>
<accession>A0A8H4L9M4</accession>
<evidence type="ECO:0000313" key="1">
    <source>
        <dbReference type="EMBL" id="KAF4465610.1"/>
    </source>
</evidence>
<dbReference type="AlphaFoldDB" id="A0A8H4L9M4"/>
<reference evidence="1 2" key="1">
    <citation type="submission" date="2020-01" db="EMBL/GenBank/DDBJ databases">
        <title>Identification and distribution of gene clusters putatively required for synthesis of sphingolipid metabolism inhibitors in phylogenetically diverse species of the filamentous fungus Fusarium.</title>
        <authorList>
            <person name="Kim H.-S."/>
            <person name="Busman M."/>
            <person name="Brown D.W."/>
            <person name="Divon H."/>
            <person name="Uhlig S."/>
            <person name="Proctor R.H."/>
        </authorList>
    </citation>
    <scope>NUCLEOTIDE SEQUENCE [LARGE SCALE GENOMIC DNA]</scope>
    <source>
        <strain evidence="1 2">NRRL 20459</strain>
    </source>
</reference>
<protein>
    <submittedName>
        <fullName evidence="1">Uncharacterized protein</fullName>
    </submittedName>
</protein>
<dbReference type="OrthoDB" id="3251507at2759"/>
<name>A0A8H4L9M4_9HYPO</name>
<sequence>MSPAVLKQDTIPLPSRVIHKFYEPLVLLNALNFATREIASSGGFDATIDVDDLEQLYKAFVYKLGHSCDSRKGGYGATITSFCILKDPERDGAPHYWFASNQRTYAELEATAEYMRGLLRKVGQPYEDLAQCKKDLLADVLWFNRLRVVYYLRQMSNKGTKCIEYCQRILDERYEKLAEKLSEMLELVEFDTSSTEEKEQFTSHTLKVIRHLERLCDSPEGQLMAERARTGRDLEVPSEECWSDLQHMINRTIAYSESVRFILAAKARWPRLFVDFKVSYIESSQRMERPFRNESRTADSIVGRMTSKEDMINKFREFVKDLQKYNLDKLILEVYQDPNFRPIVHSEVLLLDCLDKKGLLEPQFFFNEWMYIGSSKPTCKLCHHYFKLHHTPNVGHRPSHGNLYLHWRVPDVLQSQGERGTQRRQVMVDKLLEKVRKEAFDIVTNKSSSTYKGDDSFTYSAAMPGRSTIAGSVANLDDLASMIGHMDLSDRAGDFDDDN</sequence>
<gene>
    <name evidence="1" type="ORF">FALBO_7536</name>
</gene>
<dbReference type="PANTHER" id="PTHR42037:SF1">
    <property type="match status" value="1"/>
</dbReference>
<evidence type="ECO:0000313" key="2">
    <source>
        <dbReference type="Proteomes" id="UP000554235"/>
    </source>
</evidence>
<proteinExistence type="predicted"/>
<keyword evidence="2" id="KW-1185">Reference proteome</keyword>
<dbReference type="Proteomes" id="UP000554235">
    <property type="component" value="Unassembled WGS sequence"/>
</dbReference>
<comment type="caution">
    <text evidence="1">The sequence shown here is derived from an EMBL/GenBank/DDBJ whole genome shotgun (WGS) entry which is preliminary data.</text>
</comment>
<dbReference type="EMBL" id="JAADYS010001009">
    <property type="protein sequence ID" value="KAF4465610.1"/>
    <property type="molecule type" value="Genomic_DNA"/>
</dbReference>